<feature type="region of interest" description="Disordered" evidence="1">
    <location>
        <begin position="751"/>
        <end position="778"/>
    </location>
</feature>
<feature type="compositionally biased region" description="Basic and acidic residues" evidence="1">
    <location>
        <begin position="286"/>
        <end position="296"/>
    </location>
</feature>
<feature type="compositionally biased region" description="Basic and acidic residues" evidence="1">
    <location>
        <begin position="394"/>
        <end position="404"/>
    </location>
</feature>
<comment type="caution">
    <text evidence="2">The sequence shown here is derived from an EMBL/GenBank/DDBJ whole genome shotgun (WGS) entry which is preliminary data.</text>
</comment>
<evidence type="ECO:0000313" key="2">
    <source>
        <dbReference type="EMBL" id="RAR06305.1"/>
    </source>
</evidence>
<gene>
    <name evidence="2" type="ORF">DDE83_007004</name>
</gene>
<sequence length="989" mass="109322">MTPHPFEAALTHPAYDASYFQLCTLISARDYSGPTLPAFAENYLHAFCTSSLSSVRRRWVGVALTGMLAMPDVAAHIQKLSELLQNLGDIILDGGEREVTKIVAGMIIRQALGQGFEYRRFWSSEKVRNSVPTFPQEANAKWIQYFRAFLETLDGLALTGSPGEPGAMHFIFLSTSDGFSVQEPDNSLPITVLEGGIMVVVAPDDHFQECQFVDIPVNHILGMRLEPSTVHSCQSRRTKTAPCGLVITLKTDPWSYQLDSVQRVANEMSIMFKHPGDALKWQESIEQHQKEHEAHPKMSRRFPVDTSPSSPRSSSLHPSPERSALKESSKTSDDSLVPKLRPPLAASQAALEAGPTKRFSPPKRTTYSKGKLPIVSQAAKQQALKQLNAQSDDVDLRAKNKGKEGTTSNTPSPDPSHRKLAKPSKAAPGKKIIRSTKKRKSHVRRKMDDDDDKDYIPDQKKSKKRMTAKRQSDFDVADDRKRVKKPRVEPEGHADLADMARRRRDRYRTSVKSHTSCTSSRHSLIGGLKGLRKYTEPSEIAFKKPTLPARIAQTPSTPTKPRKRLEELRDRTKNQRAAKTPMDDGVYAQMASSPSVACEAGESRDWLQGPTVETEILSSNSKPVPASPNAESTAISGHADHDDVASEKRTGDSQTAKSDPFIRRSDSKKSTSFIRRLTGGDLPNVDYNPVSGISHSAADAVRFSSTSEVGAVMAAIPLLAQSMPWQQKRYSPSRLNLANAKLCPHPDATSIAPSNDVDSPNHTPALGGNKEEHIEQPTKQRTVALSVEERDAEHLEVVGNDLPNSLTFTTQEVINYAPFGPISHESNLGMERHTLVGGSGFNRQDNTDLEVCSMQFHSSPPTTGLPNSNISTSAESLSSLQQPLPCSQIEEMDWEASLEPHQRSLHELLIRTSKRVMRHIVDAEASINGIAGIFSSDGEHVLSSLMQRHAGDYERVFRGMESKREGLQMELERATKHLVDERERLNAMA</sequence>
<feature type="region of interest" description="Disordered" evidence="1">
    <location>
        <begin position="286"/>
        <end position="494"/>
    </location>
</feature>
<feature type="compositionally biased region" description="Basic residues" evidence="1">
    <location>
        <begin position="431"/>
        <end position="445"/>
    </location>
</feature>
<feature type="compositionally biased region" description="Basic and acidic residues" evidence="1">
    <location>
        <begin position="660"/>
        <end position="669"/>
    </location>
</feature>
<feature type="region of interest" description="Disordered" evidence="1">
    <location>
        <begin position="551"/>
        <end position="583"/>
    </location>
</feature>
<proteinExistence type="predicted"/>
<feature type="compositionally biased region" description="Basic and acidic residues" evidence="1">
    <location>
        <begin position="470"/>
        <end position="494"/>
    </location>
</feature>
<accession>A0A364MXF9</accession>
<evidence type="ECO:0000256" key="1">
    <source>
        <dbReference type="SAM" id="MobiDB-lite"/>
    </source>
</evidence>
<dbReference type="EMBL" id="QGDH01000117">
    <property type="protein sequence ID" value="RAR06305.1"/>
    <property type="molecule type" value="Genomic_DNA"/>
</dbReference>
<feature type="compositionally biased region" description="Basic and acidic residues" evidence="1">
    <location>
        <begin position="564"/>
        <end position="573"/>
    </location>
</feature>
<feature type="compositionally biased region" description="Polar residues" evidence="1">
    <location>
        <begin position="751"/>
        <end position="762"/>
    </location>
</feature>
<protein>
    <submittedName>
        <fullName evidence="2">Uncharacterized protein</fullName>
    </submittedName>
</protein>
<organism evidence="2 3">
    <name type="scientific">Stemphylium lycopersici</name>
    <name type="common">Tomato gray leaf spot disease fungus</name>
    <name type="synonym">Thyrospora lycopersici</name>
    <dbReference type="NCBI Taxonomy" id="183478"/>
    <lineage>
        <taxon>Eukaryota</taxon>
        <taxon>Fungi</taxon>
        <taxon>Dikarya</taxon>
        <taxon>Ascomycota</taxon>
        <taxon>Pezizomycotina</taxon>
        <taxon>Dothideomycetes</taxon>
        <taxon>Pleosporomycetidae</taxon>
        <taxon>Pleosporales</taxon>
        <taxon>Pleosporineae</taxon>
        <taxon>Pleosporaceae</taxon>
        <taxon>Stemphylium</taxon>
    </lineage>
</organism>
<feature type="compositionally biased region" description="Low complexity" evidence="1">
    <location>
        <begin position="307"/>
        <end position="318"/>
    </location>
</feature>
<dbReference type="AlphaFoldDB" id="A0A364MXF9"/>
<feature type="compositionally biased region" description="Basic and acidic residues" evidence="1">
    <location>
        <begin position="319"/>
        <end position="333"/>
    </location>
</feature>
<dbReference type="STRING" id="183478.A0A364MXF9"/>
<keyword evidence="3" id="KW-1185">Reference proteome</keyword>
<feature type="compositionally biased region" description="Low complexity" evidence="1">
    <location>
        <begin position="377"/>
        <end position="390"/>
    </location>
</feature>
<reference evidence="3" key="1">
    <citation type="submission" date="2018-05" db="EMBL/GenBank/DDBJ databases">
        <title>Draft genome sequence of Stemphylium lycopersici strain CIDEFI 213.</title>
        <authorList>
            <person name="Medina R."/>
            <person name="Franco M.E.E."/>
            <person name="Lucentini C.G."/>
            <person name="Saparrat M.C.N."/>
            <person name="Balatti P.A."/>
        </authorList>
    </citation>
    <scope>NUCLEOTIDE SEQUENCE [LARGE SCALE GENOMIC DNA]</scope>
    <source>
        <strain evidence="3">CIDEFI 213</strain>
    </source>
</reference>
<feature type="compositionally biased region" description="Basic and acidic residues" evidence="1">
    <location>
        <begin position="769"/>
        <end position="778"/>
    </location>
</feature>
<dbReference type="Proteomes" id="UP000249619">
    <property type="component" value="Unassembled WGS sequence"/>
</dbReference>
<evidence type="ECO:0000313" key="3">
    <source>
        <dbReference type="Proteomes" id="UP000249619"/>
    </source>
</evidence>
<feature type="compositionally biased region" description="Basic and acidic residues" evidence="1">
    <location>
        <begin position="638"/>
        <end position="651"/>
    </location>
</feature>
<feature type="region of interest" description="Disordered" evidence="1">
    <location>
        <begin position="615"/>
        <end position="674"/>
    </location>
</feature>
<name>A0A364MXF9_STELY</name>